<feature type="domain" description="HAMP" evidence="4">
    <location>
        <begin position="320"/>
        <end position="374"/>
    </location>
</feature>
<feature type="compositionally biased region" description="Polar residues" evidence="1">
    <location>
        <begin position="366"/>
        <end position="376"/>
    </location>
</feature>
<keyword evidence="2" id="KW-0812">Transmembrane</keyword>
<dbReference type="CDD" id="cd06225">
    <property type="entry name" value="HAMP"/>
    <property type="match status" value="1"/>
</dbReference>
<evidence type="ECO:0000256" key="3">
    <source>
        <dbReference type="SAM" id="SignalP"/>
    </source>
</evidence>
<comment type="caution">
    <text evidence="5">The sequence shown here is derived from an EMBL/GenBank/DDBJ whole genome shotgun (WGS) entry which is preliminary data.</text>
</comment>
<feature type="signal peptide" evidence="3">
    <location>
        <begin position="1"/>
        <end position="23"/>
    </location>
</feature>
<dbReference type="Proteomes" id="UP000738376">
    <property type="component" value="Unassembled WGS sequence"/>
</dbReference>
<name>A0ABX1LZ32_9CYAN</name>
<keyword evidence="2" id="KW-0472">Membrane</keyword>
<dbReference type="SUPFAM" id="SSF103190">
    <property type="entry name" value="Sensory domain-like"/>
    <property type="match status" value="1"/>
</dbReference>
<dbReference type="Pfam" id="PF14827">
    <property type="entry name" value="dCache_3"/>
    <property type="match status" value="1"/>
</dbReference>
<evidence type="ECO:0000256" key="2">
    <source>
        <dbReference type="SAM" id="Phobius"/>
    </source>
</evidence>
<dbReference type="InterPro" id="IPR029150">
    <property type="entry name" value="dCache_3"/>
</dbReference>
<evidence type="ECO:0000259" key="4">
    <source>
        <dbReference type="PROSITE" id="PS50885"/>
    </source>
</evidence>
<dbReference type="RefSeq" id="WP_169365466.1">
    <property type="nucleotide sequence ID" value="NZ_JAAVJL010000003.1"/>
</dbReference>
<reference evidence="5 6" key="1">
    <citation type="submission" date="2020-03" db="EMBL/GenBank/DDBJ databases">
        <title>Draft Genome Sequence of 2-Methylisoborneol Producing Pseudanabaena yagii Strain GIHE-NHR1 Isolated from North Han River in South Korea.</title>
        <authorList>
            <person name="Jeong J."/>
        </authorList>
    </citation>
    <scope>NUCLEOTIDE SEQUENCE [LARGE SCALE GENOMIC DNA]</scope>
    <source>
        <strain evidence="5 6">GIHE-NHR1</strain>
    </source>
</reference>
<keyword evidence="3" id="KW-0732">Signal</keyword>
<protein>
    <recommendedName>
        <fullName evidence="4">HAMP domain-containing protein</fullName>
    </recommendedName>
</protein>
<feature type="chain" id="PRO_5045224821" description="HAMP domain-containing protein" evidence="3">
    <location>
        <begin position="24"/>
        <end position="391"/>
    </location>
</feature>
<feature type="transmembrane region" description="Helical" evidence="2">
    <location>
        <begin position="294"/>
        <end position="323"/>
    </location>
</feature>
<dbReference type="PROSITE" id="PS50885">
    <property type="entry name" value="HAMP"/>
    <property type="match status" value="1"/>
</dbReference>
<organism evidence="5 6">
    <name type="scientific">Pseudanabaena yagii GIHE-NHR1</name>
    <dbReference type="NCBI Taxonomy" id="2722753"/>
    <lineage>
        <taxon>Bacteria</taxon>
        <taxon>Bacillati</taxon>
        <taxon>Cyanobacteriota</taxon>
        <taxon>Cyanophyceae</taxon>
        <taxon>Pseudanabaenales</taxon>
        <taxon>Pseudanabaenaceae</taxon>
        <taxon>Pseudanabaena</taxon>
        <taxon>Pseudanabaena yagii</taxon>
    </lineage>
</organism>
<dbReference type="Gene3D" id="6.10.340.10">
    <property type="match status" value="1"/>
</dbReference>
<evidence type="ECO:0000256" key="1">
    <source>
        <dbReference type="SAM" id="MobiDB-lite"/>
    </source>
</evidence>
<feature type="region of interest" description="Disordered" evidence="1">
    <location>
        <begin position="366"/>
        <end position="391"/>
    </location>
</feature>
<dbReference type="Gene3D" id="3.30.450.20">
    <property type="entry name" value="PAS domain"/>
    <property type="match status" value="1"/>
</dbReference>
<dbReference type="InterPro" id="IPR029151">
    <property type="entry name" value="Sensor-like_sf"/>
</dbReference>
<keyword evidence="6" id="KW-1185">Reference proteome</keyword>
<sequence>MNIKWKSQLLLFMVAITTSIVSAYSGFQANNAMIESAKKRELNITATLIQSNINEQINKASARASLVSSLPSIKQAFRAKNREDLTTRLLPAMIVQRDQFGVREGQFILPPAISFLRIYALKDGHGEDLSGFRQMVLVANRTGEPQRGMEIGRRGLSIRAVYPVKDDEGIIGSFEIGLSFSSVLSQTKTNTGFDVGVFIDDKLMTEVAKLQPRPDNERIVGGYQAVEVTDWAALKSLLSPAIFAKARDVAVDLLTVNGNDYGLVLVPVLDYKGERIGAVVAVRDFSEFQTQQRWALTGTIAMAGLQIVLLTGALLIVVNAMLLKPFEAIAKASNELADGNAAPDLEELANRQDEIGGMARSLQTLATQTSASQSNGKGHAQPDAKKELGNA</sequence>
<accession>A0ABX1LZ32</accession>
<dbReference type="SUPFAM" id="SSF158472">
    <property type="entry name" value="HAMP domain-like"/>
    <property type="match status" value="1"/>
</dbReference>
<evidence type="ECO:0000313" key="5">
    <source>
        <dbReference type="EMBL" id="NMF60523.1"/>
    </source>
</evidence>
<proteinExistence type="predicted"/>
<evidence type="ECO:0000313" key="6">
    <source>
        <dbReference type="Proteomes" id="UP000738376"/>
    </source>
</evidence>
<gene>
    <name evidence="5" type="ORF">HC246_21460</name>
</gene>
<feature type="compositionally biased region" description="Basic and acidic residues" evidence="1">
    <location>
        <begin position="380"/>
        <end position="391"/>
    </location>
</feature>
<keyword evidence="2" id="KW-1133">Transmembrane helix</keyword>
<dbReference type="SMART" id="SM00304">
    <property type="entry name" value="HAMP"/>
    <property type="match status" value="1"/>
</dbReference>
<dbReference type="InterPro" id="IPR003660">
    <property type="entry name" value="HAMP_dom"/>
</dbReference>
<dbReference type="EMBL" id="JAAVJL010000003">
    <property type="protein sequence ID" value="NMF60523.1"/>
    <property type="molecule type" value="Genomic_DNA"/>
</dbReference>